<accession>A0A2D6LZU1</accession>
<dbReference type="Proteomes" id="UP000226592">
    <property type="component" value="Unassembled WGS sequence"/>
</dbReference>
<organism evidence="1 2">
    <name type="scientific">Candidatus Iainarchaeum sp</name>
    <dbReference type="NCBI Taxonomy" id="3101447"/>
    <lineage>
        <taxon>Archaea</taxon>
        <taxon>Candidatus Iainarchaeota</taxon>
        <taxon>Candidatus Iainarchaeia</taxon>
        <taxon>Candidatus Iainarchaeales</taxon>
        <taxon>Candidatus Iainarchaeaceae</taxon>
        <taxon>Candidatus Iainarchaeum</taxon>
    </lineage>
</organism>
<evidence type="ECO:0000313" key="1">
    <source>
        <dbReference type="EMBL" id="MAG21684.1"/>
    </source>
</evidence>
<proteinExistence type="predicted"/>
<dbReference type="AlphaFoldDB" id="A0A2D6LZU1"/>
<name>A0A2D6LZU1_9ARCH</name>
<comment type="caution">
    <text evidence="1">The sequence shown here is derived from an EMBL/GenBank/DDBJ whole genome shotgun (WGS) entry which is preliminary data.</text>
</comment>
<dbReference type="EMBL" id="NZBU01000001">
    <property type="protein sequence ID" value="MAG21684.1"/>
    <property type="molecule type" value="Genomic_DNA"/>
</dbReference>
<reference evidence="2" key="1">
    <citation type="submission" date="2017-09" db="EMBL/GenBank/DDBJ databases">
        <title>The Reconstruction of 2,631 Draft Metagenome-Assembled Genomes from the Global Oceans.</title>
        <authorList>
            <person name="Tully B.J."/>
            <person name="Graham E.D."/>
            <person name="Heidelberg J.F."/>
        </authorList>
    </citation>
    <scope>NUCLEOTIDE SEQUENCE [LARGE SCALE GENOMIC DNA]</scope>
</reference>
<protein>
    <submittedName>
        <fullName evidence="1">Uncharacterized protein</fullName>
    </submittedName>
</protein>
<gene>
    <name evidence="1" type="ORF">CL943_00060</name>
</gene>
<evidence type="ECO:0000313" key="2">
    <source>
        <dbReference type="Proteomes" id="UP000226592"/>
    </source>
</evidence>
<sequence length="150" mass="17085">MIFLEKKVFYRSGSFIHFSRPLTLNKEEALLIESEHKPALHIDIERIRVNNSNKPMGEEVGGVILFEKKEHDGIFSMAVEEGKGKEKEILPLKNGEWTTVPAFEFHNAFSLFGEQELEIVEPAATGALSILYDGKAKLDVEIVEKWKQEI</sequence>